<feature type="non-terminal residue" evidence="1">
    <location>
        <position position="518"/>
    </location>
</feature>
<comment type="caution">
    <text evidence="1">The sequence shown here is derived from an EMBL/GenBank/DDBJ whole genome shotgun (WGS) entry which is preliminary data.</text>
</comment>
<evidence type="ECO:0000313" key="1">
    <source>
        <dbReference type="EMBL" id="KAJ2803180.1"/>
    </source>
</evidence>
<evidence type="ECO:0000313" key="2">
    <source>
        <dbReference type="Proteomes" id="UP001140096"/>
    </source>
</evidence>
<protein>
    <submittedName>
        <fullName evidence="1">DnaJ-like protein xdj1</fullName>
    </submittedName>
</protein>
<proteinExistence type="predicted"/>
<organism evidence="1 2">
    <name type="scientific">Coemansia furcata</name>
    <dbReference type="NCBI Taxonomy" id="417177"/>
    <lineage>
        <taxon>Eukaryota</taxon>
        <taxon>Fungi</taxon>
        <taxon>Fungi incertae sedis</taxon>
        <taxon>Zoopagomycota</taxon>
        <taxon>Kickxellomycotina</taxon>
        <taxon>Kickxellomycetes</taxon>
        <taxon>Kickxellales</taxon>
        <taxon>Kickxellaceae</taxon>
        <taxon>Coemansia</taxon>
    </lineage>
</organism>
<reference evidence="1" key="1">
    <citation type="submission" date="2022-07" db="EMBL/GenBank/DDBJ databases">
        <title>Phylogenomic reconstructions and comparative analyses of Kickxellomycotina fungi.</title>
        <authorList>
            <person name="Reynolds N.K."/>
            <person name="Stajich J.E."/>
            <person name="Barry K."/>
            <person name="Grigoriev I.V."/>
            <person name="Crous P."/>
            <person name="Smith M.E."/>
        </authorList>
    </citation>
    <scope>NUCLEOTIDE SEQUENCE</scope>
    <source>
        <strain evidence="1">CBS 102833</strain>
    </source>
</reference>
<dbReference type="EMBL" id="JANBUP010001853">
    <property type="protein sequence ID" value="KAJ2803180.1"/>
    <property type="molecule type" value="Genomic_DNA"/>
</dbReference>
<name>A0ACC1L8U6_9FUNG</name>
<keyword evidence="2" id="KW-1185">Reference proteome</keyword>
<dbReference type="Proteomes" id="UP001140096">
    <property type="component" value="Unassembled WGS sequence"/>
</dbReference>
<accession>A0ACC1L8U6</accession>
<sequence length="518" mass="57428">MFRQLAVRSAQLSGRRLQSTVAVPGASQVEQSFIALPKEEQKKVLTDLSEIMKQDWTKISMEDKRALYFVTYGPHNSRRPHVKPGDNMKVFLGVVATIGVAWVLSSLARSTAPKSRTLTKEWQEDSNRIAKEKNINPIHGISSEGYKGKELGVLEMSSRSYYEVLEVETSATEAEIKRAYRTLAMKFHPDKNPKGAEMFKEISHAYETLSDPQRRAAYDQYGEGGGRFEGPDMDFGFEGMFGSAHTGRDASRKPRAELHPLSVTLEDLFRGKKMRLKLERSVPCSHCKGLGGKKSVMKPCTPCSGLGYVNSLRQMGPGMFLPQKAVCQSCKGLGKVIPEKHRCKRCKGSRVKTEADTVEIKIDPGMSDRQKVILKGKGDQAPGEEARDLVFVLEQKDHATFVRTGDDLVAEAEIDLAEALCGFSRVMLHDLRGNPLLVTHRTGVIRPGEVLCIHNEGMPREKRPGDRGDLLLKLRIKFPDSGWVPSPALRSMLPATKRPADEGADEAELVTGRPITAS</sequence>
<gene>
    <name evidence="1" type="primary">XDJ1</name>
    <name evidence="1" type="ORF">H4S07_004520</name>
</gene>